<feature type="non-terminal residue" evidence="1">
    <location>
        <position position="1"/>
    </location>
</feature>
<evidence type="ECO:0000313" key="2">
    <source>
        <dbReference type="Proteomes" id="UP000031036"/>
    </source>
</evidence>
<accession>A0A0B2VT05</accession>
<dbReference type="Proteomes" id="UP000031036">
    <property type="component" value="Unassembled WGS sequence"/>
</dbReference>
<protein>
    <submittedName>
        <fullName evidence="1">Uncharacterized protein</fullName>
    </submittedName>
</protein>
<keyword evidence="2" id="KW-1185">Reference proteome</keyword>
<reference evidence="1 2" key="1">
    <citation type="submission" date="2014-11" db="EMBL/GenBank/DDBJ databases">
        <title>Genetic blueprint of the zoonotic pathogen Toxocara canis.</title>
        <authorList>
            <person name="Zhu X.-Q."/>
            <person name="Korhonen P.K."/>
            <person name="Cai H."/>
            <person name="Young N.D."/>
            <person name="Nejsum P."/>
            <person name="von Samson-Himmelstjerna G."/>
            <person name="Boag P.R."/>
            <person name="Tan P."/>
            <person name="Li Q."/>
            <person name="Min J."/>
            <person name="Yang Y."/>
            <person name="Wang X."/>
            <person name="Fang X."/>
            <person name="Hall R.S."/>
            <person name="Hofmann A."/>
            <person name="Sternberg P.W."/>
            <person name="Jex A.R."/>
            <person name="Gasser R.B."/>
        </authorList>
    </citation>
    <scope>NUCLEOTIDE SEQUENCE [LARGE SCALE GENOMIC DNA]</scope>
    <source>
        <strain evidence="1">PN_DK_2014</strain>
    </source>
</reference>
<dbReference type="AlphaFoldDB" id="A0A0B2VT05"/>
<proteinExistence type="predicted"/>
<evidence type="ECO:0000313" key="1">
    <source>
        <dbReference type="EMBL" id="KHN86666.1"/>
    </source>
</evidence>
<gene>
    <name evidence="1" type="ORF">Tcan_01732</name>
</gene>
<dbReference type="EMBL" id="JPKZ01000532">
    <property type="protein sequence ID" value="KHN86666.1"/>
    <property type="molecule type" value="Genomic_DNA"/>
</dbReference>
<sequence>SENRSEGTAIENFHFYIPLALHPSLSDTIILLIFLVSEAVMFDSCILIEFNKHVKSRSGSSVIAGGKGTSCLSSSSTSTVCSVVDDVRRESVVFVVLIKSCCQTGTTRGVIRDLELEVLRSEDFVFTTAVEVTRAT</sequence>
<organism evidence="1 2">
    <name type="scientific">Toxocara canis</name>
    <name type="common">Canine roundworm</name>
    <dbReference type="NCBI Taxonomy" id="6265"/>
    <lineage>
        <taxon>Eukaryota</taxon>
        <taxon>Metazoa</taxon>
        <taxon>Ecdysozoa</taxon>
        <taxon>Nematoda</taxon>
        <taxon>Chromadorea</taxon>
        <taxon>Rhabditida</taxon>
        <taxon>Spirurina</taxon>
        <taxon>Ascaridomorpha</taxon>
        <taxon>Ascaridoidea</taxon>
        <taxon>Toxocaridae</taxon>
        <taxon>Toxocara</taxon>
    </lineage>
</organism>
<comment type="caution">
    <text evidence="1">The sequence shown here is derived from an EMBL/GenBank/DDBJ whole genome shotgun (WGS) entry which is preliminary data.</text>
</comment>
<name>A0A0B2VT05_TOXCA</name>